<dbReference type="EMBL" id="LLXI01002546">
    <property type="protein sequence ID" value="PKY57425.1"/>
    <property type="molecule type" value="Genomic_DNA"/>
</dbReference>
<evidence type="ECO:0000313" key="2">
    <source>
        <dbReference type="Proteomes" id="UP000234323"/>
    </source>
</evidence>
<protein>
    <submittedName>
        <fullName evidence="1">Uncharacterized protein</fullName>
    </submittedName>
</protein>
<accession>A0A2I1HF00</accession>
<sequence length="117" mass="13850">MTRNWYNLIVQRDPSNYKSYQRANKSWFVIEIPSKFEVLPLHKELSEFILPKNYYHNLEKSLQQNKNVGYIHLQNNALDESSWVPLLPGYTVYTSLVGKFFKLSMVPEVLTRLILTL</sequence>
<dbReference type="VEuPathDB" id="FungiDB:RhiirA1_484439"/>
<name>A0A2I1HF00_9GLOM</name>
<dbReference type="AlphaFoldDB" id="A0A2I1HF00"/>
<evidence type="ECO:0000313" key="1">
    <source>
        <dbReference type="EMBL" id="PKY57425.1"/>
    </source>
</evidence>
<comment type="caution">
    <text evidence="1">The sequence shown here is derived from an EMBL/GenBank/DDBJ whole genome shotgun (WGS) entry which is preliminary data.</text>
</comment>
<organism evidence="1 2">
    <name type="scientific">Rhizophagus irregularis</name>
    <dbReference type="NCBI Taxonomy" id="588596"/>
    <lineage>
        <taxon>Eukaryota</taxon>
        <taxon>Fungi</taxon>
        <taxon>Fungi incertae sedis</taxon>
        <taxon>Mucoromycota</taxon>
        <taxon>Glomeromycotina</taxon>
        <taxon>Glomeromycetes</taxon>
        <taxon>Glomerales</taxon>
        <taxon>Glomeraceae</taxon>
        <taxon>Rhizophagus</taxon>
    </lineage>
</organism>
<dbReference type="VEuPathDB" id="FungiDB:FUN_007143"/>
<reference evidence="1 2" key="1">
    <citation type="submission" date="2015-10" db="EMBL/GenBank/DDBJ databases">
        <title>Genome analyses suggest a sexual origin of heterokaryosis in a supposedly ancient asexual fungus.</title>
        <authorList>
            <person name="Ropars J."/>
            <person name="Sedzielewska K."/>
            <person name="Noel J."/>
            <person name="Charron P."/>
            <person name="Farinelli L."/>
            <person name="Marton T."/>
            <person name="Kruger M."/>
            <person name="Pelin A."/>
            <person name="Brachmann A."/>
            <person name="Corradi N."/>
        </authorList>
    </citation>
    <scope>NUCLEOTIDE SEQUENCE [LARGE SCALE GENOMIC DNA]</scope>
    <source>
        <strain evidence="1 2">A4</strain>
    </source>
</reference>
<dbReference type="Proteomes" id="UP000234323">
    <property type="component" value="Unassembled WGS sequence"/>
</dbReference>
<gene>
    <name evidence="1" type="ORF">RhiirA4_478482</name>
</gene>
<proteinExistence type="predicted"/>
<keyword evidence="2" id="KW-1185">Reference proteome</keyword>